<sequence>MGIAVALGIMAQLQGIQAVVAGDRDAAVVQCHLDEPALARALAAE</sequence>
<organism evidence="1">
    <name type="scientific">bioreactor metagenome</name>
    <dbReference type="NCBI Taxonomy" id="1076179"/>
    <lineage>
        <taxon>unclassified sequences</taxon>
        <taxon>metagenomes</taxon>
        <taxon>ecological metagenomes</taxon>
    </lineage>
</organism>
<reference evidence="1" key="1">
    <citation type="submission" date="2019-08" db="EMBL/GenBank/DDBJ databases">
        <authorList>
            <person name="Kucharzyk K."/>
            <person name="Murdoch R.W."/>
            <person name="Higgins S."/>
            <person name="Loffler F."/>
        </authorList>
    </citation>
    <scope>NUCLEOTIDE SEQUENCE</scope>
</reference>
<accession>A0A645DHJ7</accession>
<proteinExistence type="predicted"/>
<dbReference type="AlphaFoldDB" id="A0A645DHJ7"/>
<gene>
    <name evidence="1" type="ORF">SDC9_136064</name>
</gene>
<name>A0A645DHJ7_9ZZZZ</name>
<evidence type="ECO:0000313" key="1">
    <source>
        <dbReference type="EMBL" id="MPM88960.1"/>
    </source>
</evidence>
<comment type="caution">
    <text evidence="1">The sequence shown here is derived from an EMBL/GenBank/DDBJ whole genome shotgun (WGS) entry which is preliminary data.</text>
</comment>
<dbReference type="EMBL" id="VSSQ01036468">
    <property type="protein sequence ID" value="MPM88960.1"/>
    <property type="molecule type" value="Genomic_DNA"/>
</dbReference>
<protein>
    <submittedName>
        <fullName evidence="1">Uncharacterized protein</fullName>
    </submittedName>
</protein>